<dbReference type="PANTHER" id="PTHR33121">
    <property type="entry name" value="CYCLIC DI-GMP PHOSPHODIESTERASE PDEF"/>
    <property type="match status" value="1"/>
</dbReference>
<evidence type="ECO:0000259" key="4">
    <source>
        <dbReference type="PROSITE" id="PS50883"/>
    </source>
</evidence>
<dbReference type="Pfam" id="PF08376">
    <property type="entry name" value="NIT"/>
    <property type="match status" value="1"/>
</dbReference>
<name>A0A1I4P6D7_ECTMO</name>
<sequence>MDSARSMDSLRGPMIGVILIPVLALLPLAGTLLVERGMEARRMDRLMEHVALAAGVRTLVEALQAERGASVGYLSVRDQAFRRILGEARAATDAQVESFLQRIRGFDLAVGPDRADWLDAIRDDLEGLAQHRGEVDRLALHPLEILPPYTRLVRQLVLLASSVPGVDDGGALYARLDAYRTFLLMREYAGLERALGTAWIGGAAPDPLVFRRYVEAVSVQDFLRTQFLAMTPDSRRRDLEAVEGTPAHQELLAARSAILNQGAAGPPAYLGPVRWFRVSSERLRHLSGIEMGLTQGLLDEARTMRERAQAQRWLLGGAVLMLLVLTTALSAVIARRLLRRERERRDHVRRIEYLAHHDPLTDLPNRRHFARILQVHMEAARASGGGLALCLLDLEGFSEVNRIWGEETADRVLKEIADRLVALAGPAVPVARIYGDQFALCVSGEAQGADVEGLTDGVLGVLDPPIRVGQRLIELRGNLGVVLCPPFPETVSDLMADAVFAVDQAKAEPVQRRQVFDPERMRRHAEQARLDQDLERALERGELEVHYQPQVELDSGRVTRLEALLRWHHPQRGAVSPAVFIPRAEATGAIIAIGDFVLQSACRQLRRWRDRGLGDLSVAVNLSTVQLYQADLVARVRRALEESGLPAPALELEITETGIMQDLEMAREVMQDLRALGVRLSVDDFGTGYSSLAYLTRLPVQILKLDRSFVADLEGSGEGRKVAEAVLGLAESLSLEVVAEGIETTAQADWLRQRACALGQGFLYARPLPPEACASLLTGAARGHPLGEAPVG</sequence>
<dbReference type="InterPro" id="IPR013587">
    <property type="entry name" value="Nitrate/nitrite_sensing"/>
</dbReference>
<dbReference type="InterPro" id="IPR043128">
    <property type="entry name" value="Rev_trsase/Diguanyl_cyclase"/>
</dbReference>
<evidence type="ECO:0000256" key="3">
    <source>
        <dbReference type="SAM" id="Phobius"/>
    </source>
</evidence>
<evidence type="ECO:0000313" key="6">
    <source>
        <dbReference type="EMBL" id="SFM23322.1"/>
    </source>
</evidence>
<dbReference type="SMART" id="SM00052">
    <property type="entry name" value="EAL"/>
    <property type="match status" value="1"/>
</dbReference>
<dbReference type="PROSITE" id="PS50887">
    <property type="entry name" value="GGDEF"/>
    <property type="match status" value="1"/>
</dbReference>
<dbReference type="CDD" id="cd01949">
    <property type="entry name" value="GGDEF"/>
    <property type="match status" value="1"/>
</dbReference>
<protein>
    <recommendedName>
        <fullName evidence="1">cyclic-guanylate-specific phosphodiesterase</fullName>
        <ecNumber evidence="1">3.1.4.52</ecNumber>
    </recommendedName>
</protein>
<dbReference type="InterPro" id="IPR001633">
    <property type="entry name" value="EAL_dom"/>
</dbReference>
<dbReference type="Pfam" id="PF00563">
    <property type="entry name" value="EAL"/>
    <property type="match status" value="1"/>
</dbReference>
<dbReference type="SUPFAM" id="SSF141868">
    <property type="entry name" value="EAL domain-like"/>
    <property type="match status" value="1"/>
</dbReference>
<evidence type="ECO:0000256" key="2">
    <source>
        <dbReference type="ARBA" id="ARBA00022636"/>
    </source>
</evidence>
<dbReference type="SMART" id="SM00267">
    <property type="entry name" value="GGDEF"/>
    <property type="match status" value="1"/>
</dbReference>
<keyword evidence="3" id="KW-1133">Transmembrane helix</keyword>
<organism evidence="6 7">
    <name type="scientific">Ectothiorhodospira mobilis</name>
    <dbReference type="NCBI Taxonomy" id="195064"/>
    <lineage>
        <taxon>Bacteria</taxon>
        <taxon>Pseudomonadati</taxon>
        <taxon>Pseudomonadota</taxon>
        <taxon>Gammaproteobacteria</taxon>
        <taxon>Chromatiales</taxon>
        <taxon>Ectothiorhodospiraceae</taxon>
        <taxon>Ectothiorhodospira</taxon>
    </lineage>
</organism>
<dbReference type="InterPro" id="IPR035919">
    <property type="entry name" value="EAL_sf"/>
</dbReference>
<keyword evidence="7" id="KW-1185">Reference proteome</keyword>
<keyword evidence="2" id="KW-0973">c-di-GMP</keyword>
<gene>
    <name evidence="6" type="ORF">SAMN05421721_10121</name>
</gene>
<evidence type="ECO:0000259" key="5">
    <source>
        <dbReference type="PROSITE" id="PS50887"/>
    </source>
</evidence>
<dbReference type="InterPro" id="IPR050706">
    <property type="entry name" value="Cyclic-di-GMP_PDE-like"/>
</dbReference>
<accession>A0A1I4P6D7</accession>
<evidence type="ECO:0000256" key="1">
    <source>
        <dbReference type="ARBA" id="ARBA00012282"/>
    </source>
</evidence>
<dbReference type="Proteomes" id="UP000199556">
    <property type="component" value="Unassembled WGS sequence"/>
</dbReference>
<dbReference type="OrthoDB" id="5789373at2"/>
<feature type="transmembrane region" description="Helical" evidence="3">
    <location>
        <begin position="313"/>
        <end position="334"/>
    </location>
</feature>
<feature type="domain" description="EAL" evidence="4">
    <location>
        <begin position="527"/>
        <end position="781"/>
    </location>
</feature>
<dbReference type="PANTHER" id="PTHR33121:SF79">
    <property type="entry name" value="CYCLIC DI-GMP PHOSPHODIESTERASE PDED-RELATED"/>
    <property type="match status" value="1"/>
</dbReference>
<keyword evidence="3" id="KW-0472">Membrane</keyword>
<feature type="domain" description="GGDEF" evidence="5">
    <location>
        <begin position="385"/>
        <end position="518"/>
    </location>
</feature>
<dbReference type="AlphaFoldDB" id="A0A1I4P6D7"/>
<dbReference type="Gene3D" id="3.30.70.270">
    <property type="match status" value="1"/>
</dbReference>
<dbReference type="Gene3D" id="3.20.20.450">
    <property type="entry name" value="EAL domain"/>
    <property type="match status" value="1"/>
</dbReference>
<dbReference type="STRING" id="195064.SAMN05421721_10121"/>
<dbReference type="InterPro" id="IPR000160">
    <property type="entry name" value="GGDEF_dom"/>
</dbReference>
<feature type="transmembrane region" description="Helical" evidence="3">
    <location>
        <begin position="12"/>
        <end position="34"/>
    </location>
</feature>
<evidence type="ECO:0000313" key="7">
    <source>
        <dbReference type="Proteomes" id="UP000199556"/>
    </source>
</evidence>
<keyword evidence="3" id="KW-0812">Transmembrane</keyword>
<dbReference type="NCBIfam" id="TIGR00254">
    <property type="entry name" value="GGDEF"/>
    <property type="match status" value="1"/>
</dbReference>
<dbReference type="PROSITE" id="PS50883">
    <property type="entry name" value="EAL"/>
    <property type="match status" value="1"/>
</dbReference>
<dbReference type="InterPro" id="IPR029787">
    <property type="entry name" value="Nucleotide_cyclase"/>
</dbReference>
<dbReference type="GO" id="GO:0071111">
    <property type="term" value="F:cyclic-guanylate-specific phosphodiesterase activity"/>
    <property type="evidence" value="ECO:0007669"/>
    <property type="project" value="UniProtKB-EC"/>
</dbReference>
<dbReference type="EMBL" id="FOUO01000001">
    <property type="protein sequence ID" value="SFM23322.1"/>
    <property type="molecule type" value="Genomic_DNA"/>
</dbReference>
<dbReference type="SUPFAM" id="SSF55073">
    <property type="entry name" value="Nucleotide cyclase"/>
    <property type="match status" value="1"/>
</dbReference>
<proteinExistence type="predicted"/>
<reference evidence="6 7" key="1">
    <citation type="submission" date="2016-10" db="EMBL/GenBank/DDBJ databases">
        <authorList>
            <person name="de Groot N.N."/>
        </authorList>
    </citation>
    <scope>NUCLEOTIDE SEQUENCE [LARGE SCALE GENOMIC DNA]</scope>
    <source>
        <strain evidence="6 7">DSM 4180</strain>
    </source>
</reference>
<dbReference type="FunFam" id="3.20.20.450:FF:000001">
    <property type="entry name" value="Cyclic di-GMP phosphodiesterase yahA"/>
    <property type="match status" value="1"/>
</dbReference>
<dbReference type="CDD" id="cd01948">
    <property type="entry name" value="EAL"/>
    <property type="match status" value="1"/>
</dbReference>
<dbReference type="Pfam" id="PF00990">
    <property type="entry name" value="GGDEF"/>
    <property type="match status" value="1"/>
</dbReference>
<dbReference type="EC" id="3.1.4.52" evidence="1"/>